<keyword evidence="2" id="KW-0813">Transport</keyword>
<keyword evidence="6" id="KW-1185">Reference proteome</keyword>
<dbReference type="InterPro" id="IPR038404">
    <property type="entry name" value="TRAP_DctP_sf"/>
</dbReference>
<organism evidence="5 6">
    <name type="scientific">Chelativorans petroleitrophicus</name>
    <dbReference type="NCBI Taxonomy" id="2975484"/>
    <lineage>
        <taxon>Bacteria</taxon>
        <taxon>Pseudomonadati</taxon>
        <taxon>Pseudomonadota</taxon>
        <taxon>Alphaproteobacteria</taxon>
        <taxon>Hyphomicrobiales</taxon>
        <taxon>Phyllobacteriaceae</taxon>
        <taxon>Chelativorans</taxon>
    </lineage>
</organism>
<feature type="signal peptide" evidence="4">
    <location>
        <begin position="1"/>
        <end position="26"/>
    </location>
</feature>
<dbReference type="RefSeq" id="WP_261516420.1">
    <property type="nucleotide sequence ID" value="NZ_JAODNV010000016.1"/>
</dbReference>
<accession>A0A9X3B098</accession>
<dbReference type="NCBIfam" id="NF037995">
    <property type="entry name" value="TRAP_S1"/>
    <property type="match status" value="1"/>
</dbReference>
<gene>
    <name evidence="5" type="primary">dctP</name>
    <name evidence="5" type="ORF">NYR54_14500</name>
</gene>
<evidence type="ECO:0000313" key="6">
    <source>
        <dbReference type="Proteomes" id="UP001149009"/>
    </source>
</evidence>
<comment type="caution">
    <text evidence="5">The sequence shown here is derived from an EMBL/GenBank/DDBJ whole genome shotgun (WGS) entry which is preliminary data.</text>
</comment>
<dbReference type="AlphaFoldDB" id="A0A9X3B098"/>
<reference evidence="5" key="1">
    <citation type="submission" date="2022-08" db="EMBL/GenBank/DDBJ databases">
        <title>Chelativorans sichuanense sp. nov., a paraffin oil-degrading bacterium isolated from a mixture of oil-based drill cuttings and paddy soil.</title>
        <authorList>
            <person name="Yu J."/>
            <person name="Liu H."/>
            <person name="Chen Q."/>
        </authorList>
    </citation>
    <scope>NUCLEOTIDE SEQUENCE</scope>
    <source>
        <strain evidence="5">SCAU 2101</strain>
    </source>
</reference>
<evidence type="ECO:0000256" key="2">
    <source>
        <dbReference type="ARBA" id="ARBA00022448"/>
    </source>
</evidence>
<dbReference type="Pfam" id="PF03480">
    <property type="entry name" value="DctP"/>
    <property type="match status" value="1"/>
</dbReference>
<evidence type="ECO:0000313" key="5">
    <source>
        <dbReference type="EMBL" id="MCT8991490.1"/>
    </source>
</evidence>
<evidence type="ECO:0000256" key="4">
    <source>
        <dbReference type="SAM" id="SignalP"/>
    </source>
</evidence>
<name>A0A9X3B098_9HYPH</name>
<feature type="chain" id="PRO_5040866395" evidence="4">
    <location>
        <begin position="27"/>
        <end position="326"/>
    </location>
</feature>
<protein>
    <submittedName>
        <fullName evidence="5">TRAP transporter substrate-binding protein DctP</fullName>
    </submittedName>
</protein>
<dbReference type="PANTHER" id="PTHR33376">
    <property type="match status" value="1"/>
</dbReference>
<dbReference type="Proteomes" id="UP001149009">
    <property type="component" value="Unassembled WGS sequence"/>
</dbReference>
<evidence type="ECO:0000256" key="3">
    <source>
        <dbReference type="ARBA" id="ARBA00022729"/>
    </source>
</evidence>
<proteinExistence type="inferred from homology"/>
<dbReference type="PANTHER" id="PTHR33376:SF7">
    <property type="entry name" value="C4-DICARBOXYLATE-BINDING PROTEIN DCTB"/>
    <property type="match status" value="1"/>
</dbReference>
<dbReference type="Gene3D" id="3.40.190.170">
    <property type="entry name" value="Bacterial extracellular solute-binding protein, family 7"/>
    <property type="match status" value="1"/>
</dbReference>
<comment type="similarity">
    <text evidence="1">Belongs to the bacterial solute-binding protein 7 family.</text>
</comment>
<dbReference type="InterPro" id="IPR018389">
    <property type="entry name" value="DctP_fam"/>
</dbReference>
<keyword evidence="3 4" id="KW-0732">Signal</keyword>
<sequence>MRLNLSCVLAAATAIAVATFTNPAAAETLRSIRAFPQNLKQVSELYYGFQKAVTEATGGEITFQDNGPETVPPFEQFEPLTQGVFDIMYTAPSYHQAQTGIGVGISAIPETSDPELLTSSGIRQWLNDYYRENFGVFPLAIFAIGETTFVFREPLTGDTRLEGRKIRSNASYEGIVRALGGAPVSMGHADAYAALQRGTLDGVVWPEIATAEFKLYEVTSFLAKPTFGKSHNAVFMNAAKFDSLPKDQQDAIMKAGLDLEHRAVEFFAKQAADETRIMLENGVQFTEFSPEVAPELDKLYVAGQREIAMRSRPDDVKALLELSDKN</sequence>
<dbReference type="EMBL" id="JAODNV010000016">
    <property type="protein sequence ID" value="MCT8991490.1"/>
    <property type="molecule type" value="Genomic_DNA"/>
</dbReference>
<dbReference type="GO" id="GO:0055085">
    <property type="term" value="P:transmembrane transport"/>
    <property type="evidence" value="ECO:0007669"/>
    <property type="project" value="InterPro"/>
</dbReference>
<evidence type="ECO:0000256" key="1">
    <source>
        <dbReference type="ARBA" id="ARBA00009023"/>
    </source>
</evidence>